<dbReference type="Pfam" id="PF00620">
    <property type="entry name" value="RhoGAP"/>
    <property type="match status" value="1"/>
</dbReference>
<dbReference type="GO" id="GO:0005096">
    <property type="term" value="F:GTPase activator activity"/>
    <property type="evidence" value="ECO:0007669"/>
    <property type="project" value="UniProtKB-KW"/>
</dbReference>
<dbReference type="SUPFAM" id="SSF103657">
    <property type="entry name" value="BAR/IMD domain-like"/>
    <property type="match status" value="1"/>
</dbReference>
<dbReference type="InterPro" id="IPR031160">
    <property type="entry name" value="F_BAR_dom"/>
</dbReference>
<dbReference type="OrthoDB" id="437889at2759"/>
<evidence type="ECO:0000256" key="1">
    <source>
        <dbReference type="ARBA" id="ARBA00022468"/>
    </source>
</evidence>
<feature type="compositionally biased region" description="Polar residues" evidence="3">
    <location>
        <begin position="335"/>
        <end position="376"/>
    </location>
</feature>
<dbReference type="Gene3D" id="1.20.1270.60">
    <property type="entry name" value="Arfaptin homology (AH) domain/BAR domain"/>
    <property type="match status" value="1"/>
</dbReference>
<feature type="region of interest" description="Disordered" evidence="3">
    <location>
        <begin position="1"/>
        <end position="34"/>
    </location>
</feature>
<dbReference type="Proteomes" id="UP000243723">
    <property type="component" value="Unassembled WGS sequence"/>
</dbReference>
<dbReference type="SMART" id="SM00324">
    <property type="entry name" value="RhoGAP"/>
    <property type="match status" value="1"/>
</dbReference>
<dbReference type="InterPro" id="IPR027267">
    <property type="entry name" value="AH/BAR_dom_sf"/>
</dbReference>
<dbReference type="AlphaFoldDB" id="A0A2P7YFQ1"/>
<reference evidence="6 7" key="1">
    <citation type="submission" date="2017-05" db="EMBL/GenBank/DDBJ databases">
        <title>Draft genome sequence of Elsinoe australis.</title>
        <authorList>
            <person name="Cheng Q."/>
        </authorList>
    </citation>
    <scope>NUCLEOTIDE SEQUENCE [LARGE SCALE GENOMIC DNA]</scope>
    <source>
        <strain evidence="6 7">NL1</strain>
    </source>
</reference>
<organism evidence="6 7">
    <name type="scientific">Elsinoe australis</name>
    <dbReference type="NCBI Taxonomy" id="40998"/>
    <lineage>
        <taxon>Eukaryota</taxon>
        <taxon>Fungi</taxon>
        <taxon>Dikarya</taxon>
        <taxon>Ascomycota</taxon>
        <taxon>Pezizomycotina</taxon>
        <taxon>Dothideomycetes</taxon>
        <taxon>Dothideomycetidae</taxon>
        <taxon>Myriangiales</taxon>
        <taxon>Elsinoaceae</taxon>
        <taxon>Elsinoe</taxon>
    </lineage>
</organism>
<dbReference type="Pfam" id="PF00611">
    <property type="entry name" value="FCH"/>
    <property type="match status" value="1"/>
</dbReference>
<evidence type="ECO:0008006" key="8">
    <source>
        <dbReference type="Google" id="ProtNLM"/>
    </source>
</evidence>
<evidence type="ECO:0000256" key="3">
    <source>
        <dbReference type="SAM" id="MobiDB-lite"/>
    </source>
</evidence>
<dbReference type="EMBL" id="NHZQ01000445">
    <property type="protein sequence ID" value="PSK34781.1"/>
    <property type="molecule type" value="Genomic_DNA"/>
</dbReference>
<feature type="compositionally biased region" description="Pro residues" evidence="3">
    <location>
        <begin position="412"/>
        <end position="432"/>
    </location>
</feature>
<dbReference type="CDD" id="cd07652">
    <property type="entry name" value="F-BAR_Rgd1"/>
    <property type="match status" value="1"/>
</dbReference>
<evidence type="ECO:0000259" key="4">
    <source>
        <dbReference type="PROSITE" id="PS50238"/>
    </source>
</evidence>
<dbReference type="Gene3D" id="1.10.555.10">
    <property type="entry name" value="Rho GTPase activation protein"/>
    <property type="match status" value="1"/>
</dbReference>
<dbReference type="STRING" id="40998.A0A2P7YFQ1"/>
<dbReference type="PANTHER" id="PTHR23176">
    <property type="entry name" value="RHO/RAC/CDC GTPASE-ACTIVATING PROTEIN"/>
    <property type="match status" value="1"/>
</dbReference>
<dbReference type="PROSITE" id="PS50238">
    <property type="entry name" value="RHOGAP"/>
    <property type="match status" value="1"/>
</dbReference>
<dbReference type="SUPFAM" id="SSF48350">
    <property type="entry name" value="GTPase activation domain, GAP"/>
    <property type="match status" value="1"/>
</dbReference>
<comment type="caution">
    <text evidence="6">The sequence shown here is derived from an EMBL/GenBank/DDBJ whole genome shotgun (WGS) entry which is preliminary data.</text>
</comment>
<evidence type="ECO:0000313" key="7">
    <source>
        <dbReference type="Proteomes" id="UP000243723"/>
    </source>
</evidence>
<dbReference type="InterPro" id="IPR008936">
    <property type="entry name" value="Rho_GTPase_activation_prot"/>
</dbReference>
<dbReference type="PROSITE" id="PS51741">
    <property type="entry name" value="F_BAR"/>
    <property type="match status" value="1"/>
</dbReference>
<feature type="domain" description="Rho-GAP" evidence="4">
    <location>
        <begin position="485"/>
        <end position="675"/>
    </location>
</feature>
<dbReference type="GO" id="GO:0007165">
    <property type="term" value="P:signal transduction"/>
    <property type="evidence" value="ECO:0007669"/>
    <property type="project" value="InterPro"/>
</dbReference>
<keyword evidence="1" id="KW-0343">GTPase activation</keyword>
<dbReference type="PANTHER" id="PTHR23176:SF136">
    <property type="entry name" value="RHO GTPASE ACTIVATOR (RGD1)"/>
    <property type="match status" value="1"/>
</dbReference>
<dbReference type="FunFam" id="1.20.1270.60:FF:000063">
    <property type="entry name" value="Rho GTPase activator"/>
    <property type="match status" value="1"/>
</dbReference>
<evidence type="ECO:0000313" key="6">
    <source>
        <dbReference type="EMBL" id="PSK34781.1"/>
    </source>
</evidence>
<keyword evidence="7" id="KW-1185">Reference proteome</keyword>
<dbReference type="InterPro" id="IPR000198">
    <property type="entry name" value="RhoGAP_dom"/>
</dbReference>
<feature type="domain" description="F-BAR" evidence="5">
    <location>
        <begin position="38"/>
        <end position="306"/>
    </location>
</feature>
<evidence type="ECO:0000259" key="5">
    <source>
        <dbReference type="PROSITE" id="PS51741"/>
    </source>
</evidence>
<dbReference type="InterPro" id="IPR050729">
    <property type="entry name" value="Rho-GAP"/>
</dbReference>
<dbReference type="GO" id="GO:0005938">
    <property type="term" value="C:cell cortex"/>
    <property type="evidence" value="ECO:0007669"/>
    <property type="project" value="UniProtKB-ARBA"/>
</dbReference>
<protein>
    <recommendedName>
        <fullName evidence="8">RHO GTPase-activating protein RGD1</fullName>
    </recommendedName>
</protein>
<dbReference type="InterPro" id="IPR001060">
    <property type="entry name" value="FCH_dom"/>
</dbReference>
<proteinExistence type="predicted"/>
<feature type="region of interest" description="Disordered" evidence="3">
    <location>
        <begin position="332"/>
        <end position="480"/>
    </location>
</feature>
<dbReference type="SMART" id="SM00055">
    <property type="entry name" value="FCH"/>
    <property type="match status" value="1"/>
</dbReference>
<name>A0A2P7YFQ1_9PEZI</name>
<gene>
    <name evidence="6" type="ORF">B9Z65_1364</name>
</gene>
<keyword evidence="2" id="KW-0175">Coiled coil</keyword>
<evidence type="ECO:0000256" key="2">
    <source>
        <dbReference type="PROSITE-ProRule" id="PRU01077"/>
    </source>
</evidence>
<accession>A0A2P7YFQ1</accession>
<sequence>MADTNLNGDGNGPTPEAANGGPHFDAPPVNGPSETLLKEMDEVMHSDIGLTTLLDRLKQSIASARDFAAFLKKRSVMEDDHQKSMKRLIKSTEEALHHAESRQGSYKRQLEEALKTHSKTANNTNSFALSLGQMHEDLTQLTNNMERGRKEWKHEGLNAEKKASDAEALMNRAKTKYDSLADDYDRAKTGDVKGKAKFIKGPKSAAQYEEDVLRKLQAADTDYQEKVQLAKAQRDELVKSMRPRAVKAIMELIRECDSALAMQLQKYATFTEKLLIGNGVLITPLPNEGAHRSLRDIMANVNNDTDFQNYIISHKPKVPVRNSGIEYIKHPTLAPKTQNAAPSSRQPSANYSTQPPVSQPETTYATPLQDNRTYSFKQPAPTPAAPYSQGPPQVPPQEFSHSREPSGSTQYPPGPPGPPGPQYNEPPYPTGGPPVNMGGPPQGPPSQMPFHGGPPSHSNSPMGGPVGASPPSNNLPPSTRPVFGMDLEELFARDGSAVPMVVYQCMQAVDLFGLSVEGIYRQNGTAQHIQSLKAQFDNDASRVDFRNPANFHHDVNSVAGLLKQFFRDLPDPLLTKDRYGEFISAARIDDDVVRRDTLHAIINGMPDANYATLRALVLHLTRVQENQGQNRMSSSNLAICFAPSLMGVSGGAQIQDSALQARVIDTILVNTYSIFDED</sequence>